<reference evidence="7 8" key="1">
    <citation type="submission" date="2017-09" db="EMBL/GenBank/DDBJ databases">
        <title>Depth-based differentiation of microbial function through sediment-hosted aquifers and enrichment of novel symbionts in the deep terrestrial subsurface.</title>
        <authorList>
            <person name="Probst A.J."/>
            <person name="Ladd B."/>
            <person name="Jarett J.K."/>
            <person name="Geller-Mcgrath D.E."/>
            <person name="Sieber C.M."/>
            <person name="Emerson J.B."/>
            <person name="Anantharaman K."/>
            <person name="Thomas B.C."/>
            <person name="Malmstrom R."/>
            <person name="Stieglmeier M."/>
            <person name="Klingl A."/>
            <person name="Woyke T."/>
            <person name="Ryan C.M."/>
            <person name="Banfield J.F."/>
        </authorList>
    </citation>
    <scope>NUCLEOTIDE SEQUENCE [LARGE SCALE GENOMIC DNA]</scope>
    <source>
        <strain evidence="7">CG17_big_fil_post_rev_8_21_14_2_50_48_46</strain>
    </source>
</reference>
<accession>A0A2M7G8N4</accession>
<dbReference type="InterPro" id="IPR050884">
    <property type="entry name" value="CNP_phosphodiesterase-III"/>
</dbReference>
<dbReference type="Gene3D" id="3.60.21.10">
    <property type="match status" value="1"/>
</dbReference>
<proteinExistence type="inferred from homology"/>
<dbReference type="InterPro" id="IPR004843">
    <property type="entry name" value="Calcineurin-like_PHP"/>
</dbReference>
<protein>
    <recommendedName>
        <fullName evidence="6">Calcineurin-like phosphoesterase domain-containing protein</fullName>
    </recommendedName>
</protein>
<feature type="signal peptide" evidence="5">
    <location>
        <begin position="1"/>
        <end position="25"/>
    </location>
</feature>
<comment type="similarity">
    <text evidence="4">Belongs to the cyclic nucleotide phosphodiesterase class-III family.</text>
</comment>
<evidence type="ECO:0000256" key="5">
    <source>
        <dbReference type="SAM" id="SignalP"/>
    </source>
</evidence>
<evidence type="ECO:0000259" key="6">
    <source>
        <dbReference type="Pfam" id="PF00149"/>
    </source>
</evidence>
<feature type="domain" description="Calcineurin-like phosphoesterase" evidence="6">
    <location>
        <begin position="30"/>
        <end position="243"/>
    </location>
</feature>
<feature type="chain" id="PRO_5014889192" description="Calcineurin-like phosphoesterase domain-containing protein" evidence="5">
    <location>
        <begin position="26"/>
        <end position="344"/>
    </location>
</feature>
<dbReference type="AlphaFoldDB" id="A0A2M7G8N4"/>
<sequence>MMLKLLTRLVGGALCLLLAGTEAQAFEKVKFINFSDMHLSLKGKNAMKMGSSSEEIVKTCVQVANQTPELDFVLLTGDLLQDGEPYNLDMIRYYLDQLKVPYYVVPGNHDMSPVHAHDAQAPIFPGISKTVFVWAFQGHGFQGPEYHWSADPVPGLHLVGIDTTLPGTWGGQVPEKEMRWLEQDLKKNQGKLILPLSHHNFIEQTPDDHDKTQNFVVANAKAVRSVFEKYRPQVQFVISGHHHLVGLRQHQGIAYFSNPSTTTWPMMYTEYELTPKQLHYASKFLPLAPALQEEAHRNLLTDTWWRPSQAAPGKAGDALLEAQFLGEAHERQGILALQPWNQAP</sequence>
<gene>
    <name evidence="7" type="ORF">COW36_03965</name>
</gene>
<dbReference type="PANTHER" id="PTHR42988">
    <property type="entry name" value="PHOSPHOHYDROLASE"/>
    <property type="match status" value="1"/>
</dbReference>
<name>A0A2M7G8N4_9BACT</name>
<organism evidence="7 8">
    <name type="scientific">bacterium (Candidatus Blackallbacteria) CG17_big_fil_post_rev_8_21_14_2_50_48_46</name>
    <dbReference type="NCBI Taxonomy" id="2014261"/>
    <lineage>
        <taxon>Bacteria</taxon>
        <taxon>Candidatus Blackallbacteria</taxon>
    </lineage>
</organism>
<dbReference type="InterPro" id="IPR029052">
    <property type="entry name" value="Metallo-depent_PP-like"/>
</dbReference>
<evidence type="ECO:0000256" key="2">
    <source>
        <dbReference type="ARBA" id="ARBA00022801"/>
    </source>
</evidence>
<dbReference type="SUPFAM" id="SSF56300">
    <property type="entry name" value="Metallo-dependent phosphatases"/>
    <property type="match status" value="1"/>
</dbReference>
<dbReference type="EMBL" id="PFFQ01000012">
    <property type="protein sequence ID" value="PIW18455.1"/>
    <property type="molecule type" value="Genomic_DNA"/>
</dbReference>
<dbReference type="Proteomes" id="UP000231019">
    <property type="component" value="Unassembled WGS sequence"/>
</dbReference>
<keyword evidence="2" id="KW-0378">Hydrolase</keyword>
<comment type="caution">
    <text evidence="7">The sequence shown here is derived from an EMBL/GenBank/DDBJ whole genome shotgun (WGS) entry which is preliminary data.</text>
</comment>
<evidence type="ECO:0000313" key="8">
    <source>
        <dbReference type="Proteomes" id="UP000231019"/>
    </source>
</evidence>
<dbReference type="GO" id="GO:0016787">
    <property type="term" value="F:hydrolase activity"/>
    <property type="evidence" value="ECO:0007669"/>
    <property type="project" value="UniProtKB-KW"/>
</dbReference>
<dbReference type="PANTHER" id="PTHR42988:SF2">
    <property type="entry name" value="CYCLIC NUCLEOTIDE PHOSPHODIESTERASE CBUA0032-RELATED"/>
    <property type="match status" value="1"/>
</dbReference>
<evidence type="ECO:0000313" key="7">
    <source>
        <dbReference type="EMBL" id="PIW18455.1"/>
    </source>
</evidence>
<keyword evidence="5" id="KW-0732">Signal</keyword>
<dbReference type="GO" id="GO:0046872">
    <property type="term" value="F:metal ion binding"/>
    <property type="evidence" value="ECO:0007669"/>
    <property type="project" value="UniProtKB-KW"/>
</dbReference>
<keyword evidence="3" id="KW-0408">Iron</keyword>
<keyword evidence="1" id="KW-0479">Metal-binding</keyword>
<evidence type="ECO:0000256" key="1">
    <source>
        <dbReference type="ARBA" id="ARBA00022723"/>
    </source>
</evidence>
<evidence type="ECO:0000256" key="4">
    <source>
        <dbReference type="ARBA" id="ARBA00025742"/>
    </source>
</evidence>
<dbReference type="Pfam" id="PF00149">
    <property type="entry name" value="Metallophos"/>
    <property type="match status" value="1"/>
</dbReference>
<evidence type="ECO:0000256" key="3">
    <source>
        <dbReference type="ARBA" id="ARBA00023004"/>
    </source>
</evidence>